<protein>
    <submittedName>
        <fullName evidence="2">Unannotated protein</fullName>
    </submittedName>
</protein>
<keyword evidence="1" id="KW-0472">Membrane</keyword>
<evidence type="ECO:0000313" key="2">
    <source>
        <dbReference type="EMBL" id="CAB4923463.1"/>
    </source>
</evidence>
<dbReference type="Pfam" id="PF07963">
    <property type="entry name" value="N_methyl"/>
    <property type="match status" value="1"/>
</dbReference>
<gene>
    <name evidence="2" type="ORF">UFOPK3564_01972</name>
</gene>
<organism evidence="2">
    <name type="scientific">freshwater metagenome</name>
    <dbReference type="NCBI Taxonomy" id="449393"/>
    <lineage>
        <taxon>unclassified sequences</taxon>
        <taxon>metagenomes</taxon>
        <taxon>ecological metagenomes</taxon>
    </lineage>
</organism>
<feature type="transmembrane region" description="Helical" evidence="1">
    <location>
        <begin position="20"/>
        <end position="38"/>
    </location>
</feature>
<evidence type="ECO:0000256" key="1">
    <source>
        <dbReference type="SAM" id="Phobius"/>
    </source>
</evidence>
<dbReference type="InterPro" id="IPR012902">
    <property type="entry name" value="N_methyl_site"/>
</dbReference>
<sequence length="195" mass="20292">MPPSSPNGSHADRGSTLVEVLVVCLVLVIVLTGVLGVLDTAARTVPRDVEWTHAIAEGRVGVAGMVREIRQADVVHGATPDRIDLGLSAGGAARRVMYACDVPSSRPGLRRCTRVSAAAGVALPAPTTGTTVVDRVENATGTDPVFGYDPAPVGARYVRVRVVVPSSGERTGADRPMHPVVLEDGAFLRNRDLGG</sequence>
<dbReference type="AlphaFoldDB" id="A0A6J7HX73"/>
<name>A0A6J7HX73_9ZZZZ</name>
<proteinExistence type="predicted"/>
<reference evidence="2" key="1">
    <citation type="submission" date="2020-05" db="EMBL/GenBank/DDBJ databases">
        <authorList>
            <person name="Chiriac C."/>
            <person name="Salcher M."/>
            <person name="Ghai R."/>
            <person name="Kavagutti S V."/>
        </authorList>
    </citation>
    <scope>NUCLEOTIDE SEQUENCE</scope>
</reference>
<keyword evidence="1" id="KW-0812">Transmembrane</keyword>
<keyword evidence="1" id="KW-1133">Transmembrane helix</keyword>
<dbReference type="EMBL" id="CAFBMK010000118">
    <property type="protein sequence ID" value="CAB4923463.1"/>
    <property type="molecule type" value="Genomic_DNA"/>
</dbReference>
<accession>A0A6J7HX73</accession>